<feature type="domain" description="Core" evidence="1">
    <location>
        <begin position="1"/>
        <end position="105"/>
    </location>
</feature>
<dbReference type="SUPFAM" id="SSF89360">
    <property type="entry name" value="HesB-like domain"/>
    <property type="match status" value="1"/>
</dbReference>
<dbReference type="InterPro" id="IPR035903">
    <property type="entry name" value="HesB-like_dom_sf"/>
</dbReference>
<dbReference type="EMBL" id="MRTF01000001">
    <property type="protein sequence ID" value="OME96775.1"/>
    <property type="molecule type" value="Genomic_DNA"/>
</dbReference>
<dbReference type="Pfam" id="PF01521">
    <property type="entry name" value="Fe-S_biosyn"/>
    <property type="match status" value="1"/>
</dbReference>
<proteinExistence type="predicted"/>
<sequence>MNIQLTPQAELKLKEKLGDKPGAIRLIYDTEGCGCAVNGFPGLRIVDEPTMEDIAVETGSPVPFIMNRKQAVFFEEKMRLDADPATYSFRLDSSGQNYGTNIQVLDARA</sequence>
<dbReference type="STRING" id="1401.BK123_04140"/>
<dbReference type="InterPro" id="IPR000361">
    <property type="entry name" value="ATAP_core_dom"/>
</dbReference>
<gene>
    <name evidence="2" type="ORF">BK123_04140</name>
</gene>
<evidence type="ECO:0000313" key="3">
    <source>
        <dbReference type="Proteomes" id="UP000187074"/>
    </source>
</evidence>
<dbReference type="RefSeq" id="WP_076321117.1">
    <property type="nucleotide sequence ID" value="NZ_MRTF01000001.1"/>
</dbReference>
<comment type="caution">
    <text evidence="2">The sequence shown here is derived from an EMBL/GenBank/DDBJ whole genome shotgun (WGS) entry which is preliminary data.</text>
</comment>
<evidence type="ECO:0000259" key="1">
    <source>
        <dbReference type="Pfam" id="PF01521"/>
    </source>
</evidence>
<dbReference type="AlphaFoldDB" id="A0A1R1B9I5"/>
<dbReference type="Gene3D" id="2.60.300.12">
    <property type="entry name" value="HesB-like domain"/>
    <property type="match status" value="1"/>
</dbReference>
<dbReference type="Proteomes" id="UP000187074">
    <property type="component" value="Unassembled WGS sequence"/>
</dbReference>
<organism evidence="2 3">
    <name type="scientific">Paenibacillus lautus</name>
    <name type="common">Bacillus lautus</name>
    <dbReference type="NCBI Taxonomy" id="1401"/>
    <lineage>
        <taxon>Bacteria</taxon>
        <taxon>Bacillati</taxon>
        <taxon>Bacillota</taxon>
        <taxon>Bacilli</taxon>
        <taxon>Bacillales</taxon>
        <taxon>Paenibacillaceae</taxon>
        <taxon>Paenibacillus</taxon>
    </lineage>
</organism>
<name>A0A1R1B9I5_PAELA</name>
<dbReference type="OrthoDB" id="2361087at2"/>
<protein>
    <recommendedName>
        <fullName evidence="1">Core domain-containing protein</fullName>
    </recommendedName>
</protein>
<accession>A0A1R1B9I5</accession>
<evidence type="ECO:0000313" key="2">
    <source>
        <dbReference type="EMBL" id="OME96775.1"/>
    </source>
</evidence>
<reference evidence="2 3" key="1">
    <citation type="submission" date="2016-11" db="EMBL/GenBank/DDBJ databases">
        <title>Paenibacillus species isolates.</title>
        <authorList>
            <person name="Beno S.M."/>
        </authorList>
    </citation>
    <scope>NUCLEOTIDE SEQUENCE [LARGE SCALE GENOMIC DNA]</scope>
    <source>
        <strain evidence="2 3">FSL F4-0100</strain>
    </source>
</reference>